<evidence type="ECO:0000256" key="2">
    <source>
        <dbReference type="ARBA" id="ARBA00022840"/>
    </source>
</evidence>
<dbReference type="PANTHER" id="PTHR16305:SF35">
    <property type="entry name" value="TRANSCRIPTIONAL ACTIVATOR DOMAIN"/>
    <property type="match status" value="1"/>
</dbReference>
<dbReference type="InterPro" id="IPR016032">
    <property type="entry name" value="Sig_transdc_resp-reg_C-effctor"/>
</dbReference>
<evidence type="ECO:0000313" key="4">
    <source>
        <dbReference type="EMBL" id="MDR7362117.1"/>
    </source>
</evidence>
<keyword evidence="2" id="KW-0067">ATP-binding</keyword>
<name>A0ABU2BU12_9ACTN</name>
<dbReference type="SUPFAM" id="SSF46894">
    <property type="entry name" value="C-terminal effector domain of the bipartite response regulators"/>
    <property type="match status" value="1"/>
</dbReference>
<keyword evidence="5" id="KW-1185">Reference proteome</keyword>
<dbReference type="SUPFAM" id="SSF48452">
    <property type="entry name" value="TPR-like"/>
    <property type="match status" value="1"/>
</dbReference>
<sequence length="874" mass="93007">MGKSTLLDDAVAAAEGITVLRTRGVESEAPLPFAALHRLLRPVLSQLEGIPTRQADALRAAFGETAEDVADRHLVFLATLSLISVVAEDQPVLAVVDDAHWLDDASAAALQFAARRLEGEAAAVLFAVREDETGQFDPRDLTLLTVAGVDESAAEALIADQVGTTVAASVRAELLHATGGNPLGLVELTRTLSPGQLAGEVSLPDRLPLTEGVERAFLDRFRRLPESAQSLLLLAAADDSGQLLTLTRAAAHLGARPEALDAAEESGLLTVGDGGVVALRHPLVRSAIYGAATSSRRRQAHRALADALEGGSDEDRRTWHLAASVAGPDEHVVAALDETAERARRRGGHEAAAAAWTRAAELTTDPQARAQRLCAAASSTLAAGRPVETVQLVRAALVDADQPLLRADLLQLLAQVEWNTRSLDEGYRLVCQAAWTAAASDPGRARVLAMLAAALASFGARSLDAPDPATIVAPPADDAAAHERVAGWLLDGFTAVLSNDWSTAAASFRSAWDTPIGPHADPHLHHNLAIATMHLGDDARAIELHDLQLQRARDAGALNMVEHALTRGVVFRIATGAWGDAAAAAQEALLLDRNLGLDELTPFPLAEIAVIAALRGEPRAPARLEELDAAVRRHAPRGAVTGLVVGLASWAAASQPNLPPATALRHLERIELPVMRGIAAMDRIETAARAGRRELAEEWLEELGAFADGTDMPWARAALHHCRGVLGGPDAEGEFRQALEWHARSTRVPARARTLLALGEHLRRHRRRSDAREPLREALDTFEALGAGSWAERARQELRASGETARRGNDLVATELTPSETQIAALVRQGLSNKDIAGRLYVSPRTVDFHLRNVYTKLGISSRTELAALALDPA</sequence>
<gene>
    <name evidence="4" type="ORF">J2S63_001670</name>
</gene>
<dbReference type="InterPro" id="IPR036388">
    <property type="entry name" value="WH-like_DNA-bd_sf"/>
</dbReference>
<evidence type="ECO:0000256" key="1">
    <source>
        <dbReference type="ARBA" id="ARBA00022741"/>
    </source>
</evidence>
<keyword evidence="1" id="KW-0547">Nucleotide-binding</keyword>
<dbReference type="InterPro" id="IPR041664">
    <property type="entry name" value="AAA_16"/>
</dbReference>
<evidence type="ECO:0000313" key="5">
    <source>
        <dbReference type="Proteomes" id="UP001183648"/>
    </source>
</evidence>
<dbReference type="Gene3D" id="1.25.40.10">
    <property type="entry name" value="Tetratricopeptide repeat domain"/>
    <property type="match status" value="1"/>
</dbReference>
<dbReference type="EMBL" id="JAVDYG010000001">
    <property type="protein sequence ID" value="MDR7362117.1"/>
    <property type="molecule type" value="Genomic_DNA"/>
</dbReference>
<protein>
    <submittedName>
        <fullName evidence="4">DNA-binding CsgD family transcriptional regulator</fullName>
    </submittedName>
</protein>
<dbReference type="GO" id="GO:0003677">
    <property type="term" value="F:DNA binding"/>
    <property type="evidence" value="ECO:0007669"/>
    <property type="project" value="UniProtKB-KW"/>
</dbReference>
<dbReference type="Pfam" id="PF13191">
    <property type="entry name" value="AAA_16"/>
    <property type="match status" value="1"/>
</dbReference>
<dbReference type="PROSITE" id="PS00622">
    <property type="entry name" value="HTH_LUXR_1"/>
    <property type="match status" value="1"/>
</dbReference>
<dbReference type="Gene3D" id="1.10.10.10">
    <property type="entry name" value="Winged helix-like DNA-binding domain superfamily/Winged helix DNA-binding domain"/>
    <property type="match status" value="1"/>
</dbReference>
<reference evidence="4 5" key="1">
    <citation type="submission" date="2023-07" db="EMBL/GenBank/DDBJ databases">
        <title>Sequencing the genomes of 1000 actinobacteria strains.</title>
        <authorList>
            <person name="Klenk H.-P."/>
        </authorList>
    </citation>
    <scope>NUCLEOTIDE SEQUENCE [LARGE SCALE GENOMIC DNA]</scope>
    <source>
        <strain evidence="4 5">DSM 19426</strain>
    </source>
</reference>
<dbReference type="Pfam" id="PF00196">
    <property type="entry name" value="GerE"/>
    <property type="match status" value="1"/>
</dbReference>
<comment type="caution">
    <text evidence="4">The sequence shown here is derived from an EMBL/GenBank/DDBJ whole genome shotgun (WGS) entry which is preliminary data.</text>
</comment>
<dbReference type="InterPro" id="IPR011990">
    <property type="entry name" value="TPR-like_helical_dom_sf"/>
</dbReference>
<dbReference type="InterPro" id="IPR000792">
    <property type="entry name" value="Tscrpt_reg_LuxR_C"/>
</dbReference>
<dbReference type="Proteomes" id="UP001183648">
    <property type="component" value="Unassembled WGS sequence"/>
</dbReference>
<accession>A0ABU2BU12</accession>
<dbReference type="PROSITE" id="PS50043">
    <property type="entry name" value="HTH_LUXR_2"/>
    <property type="match status" value="1"/>
</dbReference>
<proteinExistence type="predicted"/>
<organism evidence="4 5">
    <name type="scientific">Nocardioides marmoribigeumensis</name>
    <dbReference type="NCBI Taxonomy" id="433649"/>
    <lineage>
        <taxon>Bacteria</taxon>
        <taxon>Bacillati</taxon>
        <taxon>Actinomycetota</taxon>
        <taxon>Actinomycetes</taxon>
        <taxon>Propionibacteriales</taxon>
        <taxon>Nocardioidaceae</taxon>
        <taxon>Nocardioides</taxon>
    </lineage>
</organism>
<keyword evidence="4" id="KW-0238">DNA-binding</keyword>
<dbReference type="SMART" id="SM00421">
    <property type="entry name" value="HTH_LUXR"/>
    <property type="match status" value="1"/>
</dbReference>
<dbReference type="CDD" id="cd06170">
    <property type="entry name" value="LuxR_C_like"/>
    <property type="match status" value="1"/>
</dbReference>
<dbReference type="PANTHER" id="PTHR16305">
    <property type="entry name" value="TESTICULAR SOLUBLE ADENYLYL CYCLASE"/>
    <property type="match status" value="1"/>
</dbReference>
<feature type="domain" description="HTH luxR-type" evidence="3">
    <location>
        <begin position="807"/>
        <end position="874"/>
    </location>
</feature>
<evidence type="ECO:0000259" key="3">
    <source>
        <dbReference type="PROSITE" id="PS50043"/>
    </source>
</evidence>
<dbReference type="PRINTS" id="PR00038">
    <property type="entry name" value="HTHLUXR"/>
</dbReference>